<evidence type="ECO:0000256" key="1">
    <source>
        <dbReference type="PIRSR" id="PIRSR605019-1"/>
    </source>
</evidence>
<proteinExistence type="predicted"/>
<keyword evidence="2" id="KW-0378">Hydrolase</keyword>
<reference evidence="2 3" key="1">
    <citation type="submission" date="2014-08" db="EMBL/GenBank/DDBJ databases">
        <title>Genomic and Phenotypic Diversity of Colwellia psychrerythraea strains from Disparate Marine Basins.</title>
        <authorList>
            <person name="Techtmann S.M."/>
            <person name="Stelling S.C."/>
            <person name="Utturkar S.M."/>
            <person name="Alshibli N."/>
            <person name="Harris A."/>
            <person name="Brown S.D."/>
            <person name="Hazen T.C."/>
        </authorList>
    </citation>
    <scope>NUCLEOTIDE SEQUENCE [LARGE SCALE GENOMIC DNA]</scope>
    <source>
        <strain evidence="2 3">GAB14E</strain>
    </source>
</reference>
<organism evidence="2 3">
    <name type="scientific">Colwellia psychrerythraea</name>
    <name type="common">Vibrio psychroerythus</name>
    <dbReference type="NCBI Taxonomy" id="28229"/>
    <lineage>
        <taxon>Bacteria</taxon>
        <taxon>Pseudomonadati</taxon>
        <taxon>Pseudomonadota</taxon>
        <taxon>Gammaproteobacteria</taxon>
        <taxon>Alteromonadales</taxon>
        <taxon>Colwelliaceae</taxon>
        <taxon>Colwellia</taxon>
    </lineage>
</organism>
<comment type="caution">
    <text evidence="2">The sequence shown here is derived from an EMBL/GenBank/DDBJ whole genome shotgun (WGS) entry which is preliminary data.</text>
</comment>
<dbReference type="PATRIC" id="fig|28229.3.peg.4299"/>
<feature type="binding site" evidence="1">
    <location>
        <position position="185"/>
    </location>
    <ligand>
        <name>Zn(2+)</name>
        <dbReference type="ChEBI" id="CHEBI:29105"/>
    </ligand>
</feature>
<dbReference type="AlphaFoldDB" id="A0A099KAD0"/>
<keyword evidence="2" id="KW-0326">Glycosidase</keyword>
<dbReference type="PANTHER" id="PTHR30037:SF4">
    <property type="entry name" value="DNA-3-METHYLADENINE GLYCOSYLASE I"/>
    <property type="match status" value="1"/>
</dbReference>
<dbReference type="SUPFAM" id="SSF48150">
    <property type="entry name" value="DNA-glycosylase"/>
    <property type="match status" value="1"/>
</dbReference>
<dbReference type="EMBL" id="JQEC01000071">
    <property type="protein sequence ID" value="KGJ87644.1"/>
    <property type="molecule type" value="Genomic_DNA"/>
</dbReference>
<dbReference type="Proteomes" id="UP000029868">
    <property type="component" value="Unassembled WGS sequence"/>
</dbReference>
<protein>
    <submittedName>
        <fullName evidence="2">DNA-3-methyladenine glycosylase I</fullName>
        <ecNumber evidence="2">3.2.2.20</ecNumber>
    </submittedName>
</protein>
<dbReference type="OrthoDB" id="9807664at2"/>
<name>A0A099KAD0_COLPS</name>
<dbReference type="EC" id="3.2.2.20" evidence="2"/>
<sequence length="205" mass="23479">MTTEITCTCPWLDTTKADYVKYHDEEWGVPVLEDNKMFEYIVLESAQAGLSWYTILKRRDGYRKAFANFDVEKVAQFTLADEERLVLDASIIRHKGKIAATVNNAKCFIAIQKEFGSFIKYIWAFVDNKVQVNDIKQLGDYPATSPLSDELSKDLKKRGFKFVGSTTIYAHLQASGLINDHSNDCIRKQEIIDSYQALGLKWQQC</sequence>
<feature type="binding site" evidence="1">
    <location>
        <position position="181"/>
    </location>
    <ligand>
        <name>Zn(2+)</name>
        <dbReference type="ChEBI" id="CHEBI:29105"/>
    </ligand>
</feature>
<evidence type="ECO:0000313" key="2">
    <source>
        <dbReference type="EMBL" id="KGJ87644.1"/>
    </source>
</evidence>
<dbReference type="Pfam" id="PF03352">
    <property type="entry name" value="Adenine_glyco"/>
    <property type="match status" value="1"/>
</dbReference>
<dbReference type="InterPro" id="IPR011257">
    <property type="entry name" value="DNA_glycosylase"/>
</dbReference>
<accession>A0A099KAD0</accession>
<feature type="binding site" evidence="1">
    <location>
        <position position="9"/>
    </location>
    <ligand>
        <name>Zn(2+)</name>
        <dbReference type="ChEBI" id="CHEBI:29105"/>
    </ligand>
</feature>
<keyword evidence="1" id="KW-0479">Metal-binding</keyword>
<dbReference type="GO" id="GO:0008725">
    <property type="term" value="F:DNA-3-methyladenine glycosylase activity"/>
    <property type="evidence" value="ECO:0007669"/>
    <property type="project" value="UniProtKB-EC"/>
</dbReference>
<gene>
    <name evidence="2" type="ORF">GAB14E_4322</name>
</gene>
<dbReference type="GO" id="GO:0006284">
    <property type="term" value="P:base-excision repair"/>
    <property type="evidence" value="ECO:0007669"/>
    <property type="project" value="InterPro"/>
</dbReference>
<dbReference type="InterPro" id="IPR005019">
    <property type="entry name" value="Adenine_glyco"/>
</dbReference>
<keyword evidence="1" id="KW-0862">Zinc</keyword>
<feature type="binding site" evidence="1">
    <location>
        <position position="23"/>
    </location>
    <ligand>
        <name>Zn(2+)</name>
        <dbReference type="ChEBI" id="CHEBI:29105"/>
    </ligand>
</feature>
<dbReference type="RefSeq" id="WP_033084239.1">
    <property type="nucleotide sequence ID" value="NZ_JQEC01000071.1"/>
</dbReference>
<evidence type="ECO:0000313" key="3">
    <source>
        <dbReference type="Proteomes" id="UP000029868"/>
    </source>
</evidence>
<dbReference type="GO" id="GO:0046872">
    <property type="term" value="F:metal ion binding"/>
    <property type="evidence" value="ECO:0007669"/>
    <property type="project" value="UniProtKB-KW"/>
</dbReference>
<dbReference type="PANTHER" id="PTHR30037">
    <property type="entry name" value="DNA-3-METHYLADENINE GLYCOSYLASE 1"/>
    <property type="match status" value="1"/>
</dbReference>
<dbReference type="Gene3D" id="1.10.340.30">
    <property type="entry name" value="Hypothetical protein, domain 2"/>
    <property type="match status" value="1"/>
</dbReference>
<dbReference type="InterPro" id="IPR052891">
    <property type="entry name" value="DNA-3mA_glycosylase"/>
</dbReference>